<proteinExistence type="predicted"/>
<sequence length="388" mass="43599">MLTDIFLYLANRPLPPPLPAARFTTLSSDYTDDFEKTLIVHAEDPEVYDSGNRLSVFYIRNEVEVDSVENQILDCDDWQDKEDKVLKIFHDVFPTISVFYPTVTRITVVTVDGKLTTSVSEDTDEITDYLPIPPHLSHLPTVPIAELRKVQALHTDVDLVKWQGQPFAFKKSVEDPEGTIQELTILDKLSNSPNIIDVTRIVVNQHKTIRGFLMPYIPAGNLNDLLERIREDEGVAPDQLILDWSIKLKWALQIVQGVVDLHSIEAYNGDLKPQNIVVAQDGQAILIDFLPAGISDMFAAPEILEKWNDHHHQVEFQSMLTPQADIYSLGLTLCALAQESGKVARPLVWREGSAPAWYQNVVQRCLEVDPSARPSATEVLSLLQKGSS</sequence>
<dbReference type="CDD" id="cd00180">
    <property type="entry name" value="PKc"/>
    <property type="match status" value="1"/>
</dbReference>
<evidence type="ECO:0000313" key="2">
    <source>
        <dbReference type="EMBL" id="KIJ97675.1"/>
    </source>
</evidence>
<dbReference type="GO" id="GO:0004674">
    <property type="term" value="F:protein serine/threonine kinase activity"/>
    <property type="evidence" value="ECO:0007669"/>
    <property type="project" value="TreeGrafter"/>
</dbReference>
<dbReference type="InterPro" id="IPR011009">
    <property type="entry name" value="Kinase-like_dom_sf"/>
</dbReference>
<reference evidence="2 3" key="1">
    <citation type="submission" date="2014-04" db="EMBL/GenBank/DDBJ databases">
        <authorList>
            <consortium name="DOE Joint Genome Institute"/>
            <person name="Kuo A."/>
            <person name="Kohler A."/>
            <person name="Nagy L.G."/>
            <person name="Floudas D."/>
            <person name="Copeland A."/>
            <person name="Barry K.W."/>
            <person name="Cichocki N."/>
            <person name="Veneault-Fourrey C."/>
            <person name="LaButti K."/>
            <person name="Lindquist E.A."/>
            <person name="Lipzen A."/>
            <person name="Lundell T."/>
            <person name="Morin E."/>
            <person name="Murat C."/>
            <person name="Sun H."/>
            <person name="Tunlid A."/>
            <person name="Henrissat B."/>
            <person name="Grigoriev I.V."/>
            <person name="Hibbett D.S."/>
            <person name="Martin F."/>
            <person name="Nordberg H.P."/>
            <person name="Cantor M.N."/>
            <person name="Hua S.X."/>
        </authorList>
    </citation>
    <scope>NUCLEOTIDE SEQUENCE [LARGE SCALE GENOMIC DNA]</scope>
    <source>
        <strain evidence="2 3">LaAM-08-1</strain>
    </source>
</reference>
<dbReference type="HOGENOM" id="CLU_041465_0_0_1"/>
<dbReference type="PROSITE" id="PS50011">
    <property type="entry name" value="PROTEIN_KINASE_DOM"/>
    <property type="match status" value="1"/>
</dbReference>
<evidence type="ECO:0000259" key="1">
    <source>
        <dbReference type="PROSITE" id="PS50011"/>
    </source>
</evidence>
<dbReference type="InterPro" id="IPR000719">
    <property type="entry name" value="Prot_kinase_dom"/>
</dbReference>
<dbReference type="Pfam" id="PF00069">
    <property type="entry name" value="Pkinase"/>
    <property type="match status" value="1"/>
</dbReference>
<dbReference type="OrthoDB" id="3257280at2759"/>
<feature type="domain" description="Protein kinase" evidence="1">
    <location>
        <begin position="136"/>
        <end position="388"/>
    </location>
</feature>
<accession>A0A0C9WY04</accession>
<organism evidence="2 3">
    <name type="scientific">Laccaria amethystina LaAM-08-1</name>
    <dbReference type="NCBI Taxonomy" id="1095629"/>
    <lineage>
        <taxon>Eukaryota</taxon>
        <taxon>Fungi</taxon>
        <taxon>Dikarya</taxon>
        <taxon>Basidiomycota</taxon>
        <taxon>Agaricomycotina</taxon>
        <taxon>Agaricomycetes</taxon>
        <taxon>Agaricomycetidae</taxon>
        <taxon>Agaricales</taxon>
        <taxon>Agaricineae</taxon>
        <taxon>Hydnangiaceae</taxon>
        <taxon>Laccaria</taxon>
    </lineage>
</organism>
<dbReference type="Proteomes" id="UP000054477">
    <property type="component" value="Unassembled WGS sequence"/>
</dbReference>
<dbReference type="EMBL" id="KN838687">
    <property type="protein sequence ID" value="KIJ97675.1"/>
    <property type="molecule type" value="Genomic_DNA"/>
</dbReference>
<dbReference type="AlphaFoldDB" id="A0A0C9WY04"/>
<dbReference type="GO" id="GO:0005524">
    <property type="term" value="F:ATP binding"/>
    <property type="evidence" value="ECO:0007669"/>
    <property type="project" value="InterPro"/>
</dbReference>
<dbReference type="PANTHER" id="PTHR44329:SF214">
    <property type="entry name" value="PROTEIN KINASE DOMAIN-CONTAINING PROTEIN"/>
    <property type="match status" value="1"/>
</dbReference>
<evidence type="ECO:0000313" key="3">
    <source>
        <dbReference type="Proteomes" id="UP000054477"/>
    </source>
</evidence>
<dbReference type="STRING" id="1095629.A0A0C9WY04"/>
<dbReference type="SMART" id="SM00220">
    <property type="entry name" value="S_TKc"/>
    <property type="match status" value="1"/>
</dbReference>
<dbReference type="Gene3D" id="1.10.510.10">
    <property type="entry name" value="Transferase(Phosphotransferase) domain 1"/>
    <property type="match status" value="1"/>
</dbReference>
<reference evidence="3" key="2">
    <citation type="submission" date="2015-01" db="EMBL/GenBank/DDBJ databases">
        <title>Evolutionary Origins and Diversification of the Mycorrhizal Mutualists.</title>
        <authorList>
            <consortium name="DOE Joint Genome Institute"/>
            <consortium name="Mycorrhizal Genomics Consortium"/>
            <person name="Kohler A."/>
            <person name="Kuo A."/>
            <person name="Nagy L.G."/>
            <person name="Floudas D."/>
            <person name="Copeland A."/>
            <person name="Barry K.W."/>
            <person name="Cichocki N."/>
            <person name="Veneault-Fourrey C."/>
            <person name="LaButti K."/>
            <person name="Lindquist E.A."/>
            <person name="Lipzen A."/>
            <person name="Lundell T."/>
            <person name="Morin E."/>
            <person name="Murat C."/>
            <person name="Riley R."/>
            <person name="Ohm R."/>
            <person name="Sun H."/>
            <person name="Tunlid A."/>
            <person name="Henrissat B."/>
            <person name="Grigoriev I.V."/>
            <person name="Hibbett D.S."/>
            <person name="Martin F."/>
        </authorList>
    </citation>
    <scope>NUCLEOTIDE SEQUENCE [LARGE SCALE GENOMIC DNA]</scope>
    <source>
        <strain evidence="3">LaAM-08-1</strain>
    </source>
</reference>
<keyword evidence="3" id="KW-1185">Reference proteome</keyword>
<protein>
    <recommendedName>
        <fullName evidence="1">Protein kinase domain-containing protein</fullName>
    </recommendedName>
</protein>
<gene>
    <name evidence="2" type="ORF">K443DRAFT_239351</name>
</gene>
<dbReference type="PANTHER" id="PTHR44329">
    <property type="entry name" value="SERINE/THREONINE-PROTEIN KINASE TNNI3K-RELATED"/>
    <property type="match status" value="1"/>
</dbReference>
<dbReference type="SUPFAM" id="SSF56112">
    <property type="entry name" value="Protein kinase-like (PK-like)"/>
    <property type="match status" value="1"/>
</dbReference>
<name>A0A0C9WY04_9AGAR</name>
<dbReference type="InterPro" id="IPR051681">
    <property type="entry name" value="Ser/Thr_Kinases-Pseudokinases"/>
</dbReference>